<reference evidence="1" key="1">
    <citation type="submission" date="2021-01" db="EMBL/GenBank/DDBJ databases">
        <authorList>
            <person name="Corre E."/>
            <person name="Pelletier E."/>
            <person name="Niang G."/>
            <person name="Scheremetjew M."/>
            <person name="Finn R."/>
            <person name="Kale V."/>
            <person name="Holt S."/>
            <person name="Cochrane G."/>
            <person name="Meng A."/>
            <person name="Brown T."/>
            <person name="Cohen L."/>
        </authorList>
    </citation>
    <scope>NUCLEOTIDE SEQUENCE</scope>
    <source>
        <strain evidence="1">CCMP1413</strain>
    </source>
</reference>
<dbReference type="AlphaFoldDB" id="A0A7R9TF46"/>
<evidence type="ECO:0000313" key="1">
    <source>
        <dbReference type="EMBL" id="CAD8233694.1"/>
    </source>
</evidence>
<sequence>MAAARMALQRPRVANAARMAGAAPRSCVRAAPRASALVDTAVRWAAAAPTMYALVSVNEYVTHRYYQHGEFNSSATLKTLYCKLTGAEEAPTVRGGGHIEHHAETLDDMSLRASPKWRQTPTAVALDEDPYRGTAFNWETTRLMLGQQAITSYPVLLAMGFSLASSTTLVVGAVLAHALVWNCLHPPMHGLADVPITDGVPGDVLKDLRSSAYFKWIYANHEGHHIAGRCNYNVCCPGMDHVMGTYVPPEVWRPMARMPERETPRPQYVANEYAELCAAEDAAAAELASVTA</sequence>
<proteinExistence type="predicted"/>
<organism evidence="1">
    <name type="scientific">Prasinoderma coloniale</name>
    <dbReference type="NCBI Taxonomy" id="156133"/>
    <lineage>
        <taxon>Eukaryota</taxon>
        <taxon>Viridiplantae</taxon>
        <taxon>Prasinodermophyta</taxon>
        <taxon>Prasinodermophyceae</taxon>
        <taxon>Prasinodermales</taxon>
        <taxon>Prasinodermaceae</taxon>
        <taxon>Prasinoderma</taxon>
    </lineage>
</organism>
<accession>A0A7R9TF46</accession>
<protein>
    <submittedName>
        <fullName evidence="1">Uncharacterized protein</fullName>
    </submittedName>
</protein>
<dbReference type="EMBL" id="HBDZ01004155">
    <property type="protein sequence ID" value="CAD8233694.1"/>
    <property type="molecule type" value="Transcribed_RNA"/>
</dbReference>
<name>A0A7R9TF46_9VIRI</name>
<gene>
    <name evidence="1" type="ORF">PCOL08062_LOCUS3170</name>
</gene>